<sequence length="331" mass="33792">MSSTSFSAQSSPDPGRARRARLIRLVQARGAIAILVIVCLIAGRVFPHFLSTPNLLDIVAAAAFVALITIGQSFVIVLGGFDLSVGSLVGLGTVIAAYAAPYGWGAALLAPVFVGLTIGLLNGWLIARARMAPFIVTLAALLGLKGLSLVLASQDMLIADPGFFSTIANGSVLGIGNLVWIVGIAYLVAAFVLNHTRYGAGVFAIGGNEEAARMLGVNVEALKVVTYGLSGALAGLSGALLASRLDSGLPGAGNSYELQSIAAAVIGGVLLTGGVGTLFGPLAGVLLLGVIENVINQVGTLSPYYQNLASGAFLLLAVIAQTLLTGRRRRR</sequence>
<keyword evidence="3 6" id="KW-0812">Transmembrane</keyword>
<dbReference type="Proteomes" id="UP000062912">
    <property type="component" value="Unassembled WGS sequence"/>
</dbReference>
<evidence type="ECO:0000256" key="4">
    <source>
        <dbReference type="ARBA" id="ARBA00022989"/>
    </source>
</evidence>
<reference evidence="7 8" key="1">
    <citation type="submission" date="2015-11" db="EMBL/GenBank/DDBJ databases">
        <title>Expanding the genomic diversity of Burkholderia species for the development of highly accurate diagnostics.</title>
        <authorList>
            <person name="Sahl J."/>
            <person name="Keim P."/>
            <person name="Wagner D."/>
        </authorList>
    </citation>
    <scope>NUCLEOTIDE SEQUENCE [LARGE SCALE GENOMIC DNA]</scope>
    <source>
        <strain evidence="7 8">MSMB368WGS</strain>
    </source>
</reference>
<dbReference type="EMBL" id="LPJR01000071">
    <property type="protein sequence ID" value="KWF21921.1"/>
    <property type="molecule type" value="Genomic_DNA"/>
</dbReference>
<dbReference type="PANTHER" id="PTHR32196:SF72">
    <property type="entry name" value="RIBOSE IMPORT PERMEASE PROTEIN RBSC"/>
    <property type="match status" value="1"/>
</dbReference>
<evidence type="ECO:0000256" key="3">
    <source>
        <dbReference type="ARBA" id="ARBA00022692"/>
    </source>
</evidence>
<feature type="transmembrane region" description="Helical" evidence="6">
    <location>
        <begin position="134"/>
        <end position="152"/>
    </location>
</feature>
<evidence type="ECO:0000256" key="2">
    <source>
        <dbReference type="ARBA" id="ARBA00022475"/>
    </source>
</evidence>
<dbReference type="CDD" id="cd06579">
    <property type="entry name" value="TM_PBP1_transp_AraH_like"/>
    <property type="match status" value="1"/>
</dbReference>
<evidence type="ECO:0000256" key="5">
    <source>
        <dbReference type="ARBA" id="ARBA00023136"/>
    </source>
</evidence>
<keyword evidence="4 6" id="KW-1133">Transmembrane helix</keyword>
<comment type="caution">
    <text evidence="7">The sequence shown here is derived from an EMBL/GenBank/DDBJ whole genome shotgun (WGS) entry which is preliminary data.</text>
</comment>
<keyword evidence="2" id="KW-1003">Cell membrane</keyword>
<evidence type="ECO:0000313" key="8">
    <source>
        <dbReference type="Proteomes" id="UP000062912"/>
    </source>
</evidence>
<feature type="transmembrane region" description="Helical" evidence="6">
    <location>
        <begin position="26"/>
        <end position="46"/>
    </location>
</feature>
<dbReference type="OrthoDB" id="9799990at2"/>
<gene>
    <name evidence="7" type="ORF">WT56_27250</name>
</gene>
<evidence type="ECO:0000313" key="7">
    <source>
        <dbReference type="EMBL" id="KWF21921.1"/>
    </source>
</evidence>
<dbReference type="GO" id="GO:0022857">
    <property type="term" value="F:transmembrane transporter activity"/>
    <property type="evidence" value="ECO:0007669"/>
    <property type="project" value="InterPro"/>
</dbReference>
<dbReference type="AlphaFoldDB" id="A0A132E907"/>
<feature type="transmembrane region" description="Helical" evidence="6">
    <location>
        <begin position="303"/>
        <end position="324"/>
    </location>
</feature>
<accession>A0A132E907</accession>
<comment type="subcellular location">
    <subcellularLocation>
        <location evidence="1">Cell membrane</location>
        <topology evidence="1">Multi-pass membrane protein</topology>
    </subcellularLocation>
</comment>
<feature type="transmembrane region" description="Helical" evidence="6">
    <location>
        <begin position="85"/>
        <end position="102"/>
    </location>
</feature>
<dbReference type="InterPro" id="IPR001851">
    <property type="entry name" value="ABC_transp_permease"/>
</dbReference>
<evidence type="ECO:0000256" key="1">
    <source>
        <dbReference type="ARBA" id="ARBA00004651"/>
    </source>
</evidence>
<dbReference type="Pfam" id="PF02653">
    <property type="entry name" value="BPD_transp_2"/>
    <property type="match status" value="1"/>
</dbReference>
<name>A0A132E907_9BURK</name>
<feature type="transmembrane region" description="Helical" evidence="6">
    <location>
        <begin position="172"/>
        <end position="193"/>
    </location>
</feature>
<dbReference type="GO" id="GO:0005886">
    <property type="term" value="C:plasma membrane"/>
    <property type="evidence" value="ECO:0007669"/>
    <property type="project" value="UniProtKB-SubCell"/>
</dbReference>
<organism evidence="7 8">
    <name type="scientific">Burkholderia pseudomultivorans</name>
    <dbReference type="NCBI Taxonomy" id="1207504"/>
    <lineage>
        <taxon>Bacteria</taxon>
        <taxon>Pseudomonadati</taxon>
        <taxon>Pseudomonadota</taxon>
        <taxon>Betaproteobacteria</taxon>
        <taxon>Burkholderiales</taxon>
        <taxon>Burkholderiaceae</taxon>
        <taxon>Burkholderia</taxon>
        <taxon>Burkholderia cepacia complex</taxon>
    </lineage>
</organism>
<feature type="transmembrane region" description="Helical" evidence="6">
    <location>
        <begin position="261"/>
        <end position="291"/>
    </location>
</feature>
<dbReference type="RefSeq" id="WP_060245725.1">
    <property type="nucleotide sequence ID" value="NZ_LPJR01000071.1"/>
</dbReference>
<dbReference type="PANTHER" id="PTHR32196">
    <property type="entry name" value="ABC TRANSPORTER PERMEASE PROTEIN YPHD-RELATED-RELATED"/>
    <property type="match status" value="1"/>
</dbReference>
<feature type="transmembrane region" description="Helical" evidence="6">
    <location>
        <begin position="108"/>
        <end position="127"/>
    </location>
</feature>
<keyword evidence="5 6" id="KW-0472">Membrane</keyword>
<protein>
    <submittedName>
        <fullName evidence="7">ATPase</fullName>
    </submittedName>
</protein>
<proteinExistence type="predicted"/>
<feature type="transmembrane region" description="Helical" evidence="6">
    <location>
        <begin position="58"/>
        <end position="78"/>
    </location>
</feature>
<evidence type="ECO:0000256" key="6">
    <source>
        <dbReference type="SAM" id="Phobius"/>
    </source>
</evidence>